<dbReference type="RefSeq" id="WP_167073151.1">
    <property type="nucleotide sequence ID" value="NZ_JAAOZC010000004.1"/>
</dbReference>
<evidence type="ECO:0000313" key="1">
    <source>
        <dbReference type="EMBL" id="NIJ08306.1"/>
    </source>
</evidence>
<reference evidence="1 2" key="1">
    <citation type="submission" date="2020-03" db="EMBL/GenBank/DDBJ databases">
        <title>Genomic Encyclopedia of Type Strains, Phase III (KMG-III): the genomes of soil and plant-associated and newly described type strains.</title>
        <authorList>
            <person name="Whitman W."/>
        </authorList>
    </citation>
    <scope>NUCLEOTIDE SEQUENCE [LARGE SCALE GENOMIC DNA]</scope>
    <source>
        <strain evidence="1 2">CECT 8804</strain>
    </source>
</reference>
<sequence length="172" mass="17735">MRSSLILLPVPLLLAGCDVHSNPATQGGNDVHISMAQSDSGGSGRVSVNVPGFDAKLSLPTFFMKGGHMDIDGLKLAPDTTIRSVDILGHDKDSDKGDDNDNDNVHMTFTNPKAPAELVAYYRQAAGDAGFTVSPISGDGGLIATKEKKKVTVSLTGEGAGSRGAIDVVEGG</sequence>
<proteinExistence type="predicted"/>
<dbReference type="EMBL" id="JAAOZC010000004">
    <property type="protein sequence ID" value="NIJ08306.1"/>
    <property type="molecule type" value="Genomic_DNA"/>
</dbReference>
<accession>A0ABX0TXE1</accession>
<protein>
    <submittedName>
        <fullName evidence="1">Uncharacterized protein</fullName>
    </submittedName>
</protein>
<dbReference type="Proteomes" id="UP000727456">
    <property type="component" value="Unassembled WGS sequence"/>
</dbReference>
<organism evidence="1 2">
    <name type="scientific">Sphingomonas vulcanisoli</name>
    <dbReference type="NCBI Taxonomy" id="1658060"/>
    <lineage>
        <taxon>Bacteria</taxon>
        <taxon>Pseudomonadati</taxon>
        <taxon>Pseudomonadota</taxon>
        <taxon>Alphaproteobacteria</taxon>
        <taxon>Sphingomonadales</taxon>
        <taxon>Sphingomonadaceae</taxon>
        <taxon>Sphingomonas</taxon>
    </lineage>
</organism>
<gene>
    <name evidence="1" type="ORF">FHS31_001923</name>
</gene>
<keyword evidence="2" id="KW-1185">Reference proteome</keyword>
<dbReference type="PROSITE" id="PS51257">
    <property type="entry name" value="PROKAR_LIPOPROTEIN"/>
    <property type="match status" value="1"/>
</dbReference>
<comment type="caution">
    <text evidence="1">The sequence shown here is derived from an EMBL/GenBank/DDBJ whole genome shotgun (WGS) entry which is preliminary data.</text>
</comment>
<name>A0ABX0TXE1_9SPHN</name>
<evidence type="ECO:0000313" key="2">
    <source>
        <dbReference type="Proteomes" id="UP000727456"/>
    </source>
</evidence>